<dbReference type="NCBIfam" id="TIGR02595">
    <property type="entry name" value="PEP_CTERM"/>
    <property type="match status" value="1"/>
</dbReference>
<name>A0A9X2JIE0_9BACT</name>
<reference evidence="3" key="1">
    <citation type="submission" date="2022-06" db="EMBL/GenBank/DDBJ databases">
        <title>Aeoliella straminimaris, a novel planctomycete from sediments.</title>
        <authorList>
            <person name="Vitorino I.R."/>
            <person name="Lage O.M."/>
        </authorList>
    </citation>
    <scope>NUCLEOTIDE SEQUENCE</scope>
    <source>
        <strain evidence="3">ICT_H6.2</strain>
    </source>
</reference>
<dbReference type="AlphaFoldDB" id="A0A9X2JIE0"/>
<comment type="caution">
    <text evidence="3">The sequence shown here is derived from an EMBL/GenBank/DDBJ whole genome shotgun (WGS) entry which is preliminary data.</text>
</comment>
<organism evidence="3 4">
    <name type="scientific">Aeoliella straminimaris</name>
    <dbReference type="NCBI Taxonomy" id="2954799"/>
    <lineage>
        <taxon>Bacteria</taxon>
        <taxon>Pseudomonadati</taxon>
        <taxon>Planctomycetota</taxon>
        <taxon>Planctomycetia</taxon>
        <taxon>Pirellulales</taxon>
        <taxon>Lacipirellulaceae</taxon>
        <taxon>Aeoliella</taxon>
    </lineage>
</organism>
<evidence type="ECO:0000313" key="3">
    <source>
        <dbReference type="EMBL" id="MCO6046975.1"/>
    </source>
</evidence>
<keyword evidence="1" id="KW-0732">Signal</keyword>
<dbReference type="EMBL" id="JAMXLR010000082">
    <property type="protein sequence ID" value="MCO6046975.1"/>
    <property type="molecule type" value="Genomic_DNA"/>
</dbReference>
<gene>
    <name evidence="3" type="ORF">NG895_24005</name>
</gene>
<feature type="chain" id="PRO_5040939659" evidence="1">
    <location>
        <begin position="32"/>
        <end position="394"/>
    </location>
</feature>
<dbReference type="InterPro" id="IPR013424">
    <property type="entry name" value="Ice-binding_C"/>
</dbReference>
<proteinExistence type="predicted"/>
<evidence type="ECO:0000256" key="1">
    <source>
        <dbReference type="SAM" id="SignalP"/>
    </source>
</evidence>
<dbReference type="Proteomes" id="UP001155241">
    <property type="component" value="Unassembled WGS sequence"/>
</dbReference>
<evidence type="ECO:0000259" key="2">
    <source>
        <dbReference type="Pfam" id="PF07589"/>
    </source>
</evidence>
<sequence>MMICAQAARMLSRCSIVTIAATLALATSAFATIPYGSAGGPFPGFGPDVIAPNDVGGKEYSHDLDTDDTGALDPQQVIAWDGVGGVVDVADYTGTRPNWTAENDVDALANSGDYAYTQLKEDRAHLIFSFDDTYHTITAAGGVVVSTLPSAGPIALPIGMAGGAGELSYEEATGYGAAASTIGTWAKQAEINGMPLPDDVDAVEVWGPEPPLWDADKYSLDNDIFSGTSIWNASGSTYLPQSVIASAVISLLGPDIDPDLIDLDALMVHDVFGERERWDDGPDGPGDEIIFSIRQIPSAAYPSGFYATGSELFVLNASAPTEFLKHGGHVWDKTYALTSFNIGGDNERAILDINAIEAVGEFAVPEPASMILLAIGAGAMVLVRRKYQATRDAI</sequence>
<dbReference type="Pfam" id="PF07589">
    <property type="entry name" value="PEP-CTERM"/>
    <property type="match status" value="1"/>
</dbReference>
<feature type="signal peptide" evidence="1">
    <location>
        <begin position="1"/>
        <end position="31"/>
    </location>
</feature>
<keyword evidence="4" id="KW-1185">Reference proteome</keyword>
<accession>A0A9X2JIE0</accession>
<feature type="domain" description="Ice-binding protein C-terminal" evidence="2">
    <location>
        <begin position="363"/>
        <end position="386"/>
    </location>
</feature>
<protein>
    <submittedName>
        <fullName evidence="3">PEP-CTERM sorting domain-containing protein</fullName>
    </submittedName>
</protein>
<evidence type="ECO:0000313" key="4">
    <source>
        <dbReference type="Proteomes" id="UP001155241"/>
    </source>
</evidence>